<dbReference type="PRINTS" id="PR00111">
    <property type="entry name" value="ABHYDROLASE"/>
</dbReference>
<gene>
    <name evidence="3" type="ORF">ACFS27_20315</name>
</gene>
<sequence length="270" mass="29153">MGPPGDPRHIVVNGVRLAYDDLGDGPAILFVHGFLLDRTMWRHQVRTLDGLRRIAPDLRGMGRSEAPEQPYDVSVYADDLAGLLDALGVERTVVCGLSLGGYVAFELLRRHRERVAALVVLDARAEADTAERRARRTEMIARVRHGDVGGLLDELAPTFLAHDAPADVRRQLRAMMRCPAPAGIVGALEAMRDRPDALPVLRSSAPPTLLLIGEHDARTPRASMQEIADQVPGSTVDSVPGSGHLPPLENPAATTDRISAFLDGLGSVVR</sequence>
<dbReference type="EMBL" id="JBHUOG010000002">
    <property type="protein sequence ID" value="MFD2795917.1"/>
    <property type="molecule type" value="Genomic_DNA"/>
</dbReference>
<dbReference type="SUPFAM" id="SSF53474">
    <property type="entry name" value="alpha/beta-Hydrolases"/>
    <property type="match status" value="1"/>
</dbReference>
<dbReference type="PANTHER" id="PTHR43798">
    <property type="entry name" value="MONOACYLGLYCEROL LIPASE"/>
    <property type="match status" value="1"/>
</dbReference>
<dbReference type="InterPro" id="IPR029058">
    <property type="entry name" value="AB_hydrolase_fold"/>
</dbReference>
<dbReference type="RefSeq" id="WP_377186592.1">
    <property type="nucleotide sequence ID" value="NZ_JBHUOG010000002.1"/>
</dbReference>
<accession>A0ABW5VWK9</accession>
<comment type="caution">
    <text evidence="3">The sequence shown here is derived from an EMBL/GenBank/DDBJ whole genome shotgun (WGS) entry which is preliminary data.</text>
</comment>
<protein>
    <submittedName>
        <fullName evidence="3">Alpha/beta fold hydrolase</fullName>
    </submittedName>
</protein>
<dbReference type="Gene3D" id="3.40.50.1820">
    <property type="entry name" value="alpha/beta hydrolase"/>
    <property type="match status" value="1"/>
</dbReference>
<evidence type="ECO:0000313" key="3">
    <source>
        <dbReference type="EMBL" id="MFD2795917.1"/>
    </source>
</evidence>
<evidence type="ECO:0000256" key="1">
    <source>
        <dbReference type="SAM" id="MobiDB-lite"/>
    </source>
</evidence>
<proteinExistence type="predicted"/>
<dbReference type="InterPro" id="IPR000073">
    <property type="entry name" value="AB_hydrolase_1"/>
</dbReference>
<dbReference type="Pfam" id="PF00561">
    <property type="entry name" value="Abhydrolase_1"/>
    <property type="match status" value="1"/>
</dbReference>
<dbReference type="InterPro" id="IPR050266">
    <property type="entry name" value="AB_hydrolase_sf"/>
</dbReference>
<reference evidence="4" key="1">
    <citation type="journal article" date="2019" name="Int. J. Syst. Evol. Microbiol.">
        <title>The Global Catalogue of Microorganisms (GCM) 10K type strain sequencing project: providing services to taxonomists for standard genome sequencing and annotation.</title>
        <authorList>
            <consortium name="The Broad Institute Genomics Platform"/>
            <consortium name="The Broad Institute Genome Sequencing Center for Infectious Disease"/>
            <person name="Wu L."/>
            <person name="Ma J."/>
        </authorList>
    </citation>
    <scope>NUCLEOTIDE SEQUENCE [LARGE SCALE GENOMIC DNA]</scope>
    <source>
        <strain evidence="4">CCM 7044</strain>
    </source>
</reference>
<dbReference type="Proteomes" id="UP001597479">
    <property type="component" value="Unassembled WGS sequence"/>
</dbReference>
<dbReference type="GO" id="GO:0016787">
    <property type="term" value="F:hydrolase activity"/>
    <property type="evidence" value="ECO:0007669"/>
    <property type="project" value="UniProtKB-KW"/>
</dbReference>
<feature type="domain" description="AB hydrolase-1" evidence="2">
    <location>
        <begin position="26"/>
        <end position="251"/>
    </location>
</feature>
<name>A0ABW5VWK9_9MICO</name>
<organism evidence="3 4">
    <name type="scientific">Promicromonospora vindobonensis</name>
    <dbReference type="NCBI Taxonomy" id="195748"/>
    <lineage>
        <taxon>Bacteria</taxon>
        <taxon>Bacillati</taxon>
        <taxon>Actinomycetota</taxon>
        <taxon>Actinomycetes</taxon>
        <taxon>Micrococcales</taxon>
        <taxon>Promicromonosporaceae</taxon>
        <taxon>Promicromonospora</taxon>
    </lineage>
</organism>
<keyword evidence="3" id="KW-0378">Hydrolase</keyword>
<keyword evidence="4" id="KW-1185">Reference proteome</keyword>
<evidence type="ECO:0000259" key="2">
    <source>
        <dbReference type="Pfam" id="PF00561"/>
    </source>
</evidence>
<feature type="region of interest" description="Disordered" evidence="1">
    <location>
        <begin position="230"/>
        <end position="252"/>
    </location>
</feature>
<evidence type="ECO:0000313" key="4">
    <source>
        <dbReference type="Proteomes" id="UP001597479"/>
    </source>
</evidence>